<dbReference type="AlphaFoldDB" id="U5W4C7"/>
<dbReference type="Gene3D" id="3.40.50.1010">
    <property type="entry name" value="5'-nuclease"/>
    <property type="match status" value="1"/>
</dbReference>
<gene>
    <name evidence="2" type="ORF">AFR_28690</name>
</gene>
<dbReference type="PATRIC" id="fig|1246995.3.peg.5816"/>
<sequence length="428" mass="47033">MGHVRAALYLDFDNVFSGLYKLDPEVAVQFASDPRSWLLRLSTALTTDGPRRWLVLRCYLNPAGWVPNSDTTAGQDRLYFSRYRPWFVRAGFDVIDCPRYGGTKNAADIRIVVDAVDALSADARYDEFVIASGDSDMTPLLQRLRRADRRTMIVSPADAAEAFTAIADQVVDSQLLLALVQGEPVNLDEDADSEVDKEFAAEGAPGDQSEAYESFRSVVTRDYNEASEPLNMASLASRLHNQLGSSVSESNWFGFGSFARAVASLDLPNLQISQHLLWDSSRHPALENATAAQQRMALPEPVERLVQQLDLPRLPQSWWPAIYQTLSDYAGSHQFNLTQCTGWSRDRLRDQGLPVSRGAVAFVVRGTSFGGFPLHRQPPPTPAEIGDAFAGNVLSRAESAEVSFTDDDVAAVRSWLGALSDNAEASTA</sequence>
<feature type="domain" description="NYN" evidence="1">
    <location>
        <begin position="5"/>
        <end position="173"/>
    </location>
</feature>
<dbReference type="Proteomes" id="UP000017746">
    <property type="component" value="Chromosome"/>
</dbReference>
<dbReference type="InterPro" id="IPR021139">
    <property type="entry name" value="NYN"/>
</dbReference>
<organism evidence="2 3">
    <name type="scientific">Actinoplanes friuliensis DSM 7358</name>
    <dbReference type="NCBI Taxonomy" id="1246995"/>
    <lineage>
        <taxon>Bacteria</taxon>
        <taxon>Bacillati</taxon>
        <taxon>Actinomycetota</taxon>
        <taxon>Actinomycetes</taxon>
        <taxon>Micromonosporales</taxon>
        <taxon>Micromonosporaceae</taxon>
        <taxon>Actinoplanes</taxon>
    </lineage>
</organism>
<keyword evidence="3" id="KW-1185">Reference proteome</keyword>
<dbReference type="OrthoDB" id="2379772at2"/>
<evidence type="ECO:0000259" key="1">
    <source>
        <dbReference type="Pfam" id="PF01936"/>
    </source>
</evidence>
<dbReference type="Pfam" id="PF01936">
    <property type="entry name" value="NYN"/>
    <property type="match status" value="1"/>
</dbReference>
<proteinExistence type="predicted"/>
<dbReference type="KEGG" id="afs:AFR_28690"/>
<name>U5W4C7_9ACTN</name>
<protein>
    <recommendedName>
        <fullName evidence="1">NYN domain-containing protein</fullName>
    </recommendedName>
</protein>
<dbReference type="STRING" id="1246995.AFR_28690"/>
<dbReference type="eggNOG" id="COG1432">
    <property type="taxonomic scope" value="Bacteria"/>
</dbReference>
<reference evidence="2 3" key="1">
    <citation type="journal article" date="2014" name="J. Biotechnol.">
        <title>Complete genome sequence of the actinobacterium Actinoplanes friuliensis HAG 010964, producer of the lipopeptide antibiotic friulimycin.</title>
        <authorList>
            <person name="Ruckert C."/>
            <person name="Szczepanowski R."/>
            <person name="Albersmeier A."/>
            <person name="Goesmann A."/>
            <person name="Fischer N."/>
            <person name="Steinkamper A."/>
            <person name="Puhler A."/>
            <person name="Biener R."/>
            <person name="Schwartz D."/>
            <person name="Kalinowski J."/>
        </authorList>
    </citation>
    <scope>NUCLEOTIDE SEQUENCE [LARGE SCALE GENOMIC DNA]</scope>
    <source>
        <strain evidence="2 3">DSM 7358</strain>
    </source>
</reference>
<dbReference type="HOGENOM" id="CLU_041389_0_0_11"/>
<evidence type="ECO:0000313" key="2">
    <source>
        <dbReference type="EMBL" id="AGZ43999.1"/>
    </source>
</evidence>
<dbReference type="GO" id="GO:0004540">
    <property type="term" value="F:RNA nuclease activity"/>
    <property type="evidence" value="ECO:0007669"/>
    <property type="project" value="InterPro"/>
</dbReference>
<dbReference type="RefSeq" id="WP_023560336.1">
    <property type="nucleotide sequence ID" value="NC_022657.1"/>
</dbReference>
<dbReference type="PANTHER" id="PTHR35811:SF1">
    <property type="entry name" value="HTH OST-TYPE DOMAIN-CONTAINING PROTEIN"/>
    <property type="match status" value="1"/>
</dbReference>
<accession>U5W4C7</accession>
<evidence type="ECO:0000313" key="3">
    <source>
        <dbReference type="Proteomes" id="UP000017746"/>
    </source>
</evidence>
<dbReference type="EMBL" id="CP006272">
    <property type="protein sequence ID" value="AGZ43999.1"/>
    <property type="molecule type" value="Genomic_DNA"/>
</dbReference>
<dbReference type="PANTHER" id="PTHR35811">
    <property type="entry name" value="SLR1870 PROTEIN"/>
    <property type="match status" value="1"/>
</dbReference>